<dbReference type="Proteomes" id="UP001234178">
    <property type="component" value="Unassembled WGS sequence"/>
</dbReference>
<comment type="caution">
    <text evidence="2">The sequence shown here is derived from an EMBL/GenBank/DDBJ whole genome shotgun (WGS) entry which is preliminary data.</text>
</comment>
<evidence type="ECO:0000256" key="1">
    <source>
        <dbReference type="SAM" id="SignalP"/>
    </source>
</evidence>
<evidence type="ECO:0000313" key="3">
    <source>
        <dbReference type="Proteomes" id="UP001234178"/>
    </source>
</evidence>
<feature type="signal peptide" evidence="1">
    <location>
        <begin position="1"/>
        <end position="18"/>
    </location>
</feature>
<sequence length="96" mass="10081">MAVCVMVSLIIVIDVAHTESQLGNHWPSSIHDGAAQQAQPPPEFEIHLDDLASANSPSPPLRLFFGSRISFGAGAEEERMSAGSLAGKITAKALAD</sequence>
<protein>
    <recommendedName>
        <fullName evidence="4">Secreted protein</fullName>
    </recommendedName>
</protein>
<evidence type="ECO:0008006" key="4">
    <source>
        <dbReference type="Google" id="ProtNLM"/>
    </source>
</evidence>
<keyword evidence="1" id="KW-0732">Signal</keyword>
<accession>A0ABQ9ZJS8</accession>
<reference evidence="2 3" key="1">
    <citation type="journal article" date="2023" name="Nucleic Acids Res.">
        <title>The hologenome of Daphnia magna reveals possible DNA methylation and microbiome-mediated evolution of the host genome.</title>
        <authorList>
            <person name="Chaturvedi A."/>
            <person name="Li X."/>
            <person name="Dhandapani V."/>
            <person name="Marshall H."/>
            <person name="Kissane S."/>
            <person name="Cuenca-Cambronero M."/>
            <person name="Asole G."/>
            <person name="Calvet F."/>
            <person name="Ruiz-Romero M."/>
            <person name="Marangio P."/>
            <person name="Guigo R."/>
            <person name="Rago D."/>
            <person name="Mirbahai L."/>
            <person name="Eastwood N."/>
            <person name="Colbourne J.K."/>
            <person name="Zhou J."/>
            <person name="Mallon E."/>
            <person name="Orsini L."/>
        </authorList>
    </citation>
    <scope>NUCLEOTIDE SEQUENCE [LARGE SCALE GENOMIC DNA]</scope>
    <source>
        <strain evidence="2">LRV0_1</strain>
    </source>
</reference>
<proteinExistence type="predicted"/>
<evidence type="ECO:0000313" key="2">
    <source>
        <dbReference type="EMBL" id="KAK4013167.1"/>
    </source>
</evidence>
<feature type="chain" id="PRO_5045437081" description="Secreted protein" evidence="1">
    <location>
        <begin position="19"/>
        <end position="96"/>
    </location>
</feature>
<name>A0ABQ9ZJS8_9CRUS</name>
<keyword evidence="3" id="KW-1185">Reference proteome</keyword>
<dbReference type="EMBL" id="JAOYFB010000004">
    <property type="protein sequence ID" value="KAK4013167.1"/>
    <property type="molecule type" value="Genomic_DNA"/>
</dbReference>
<gene>
    <name evidence="2" type="ORF">OUZ56_025401</name>
</gene>
<organism evidence="2 3">
    <name type="scientific">Daphnia magna</name>
    <dbReference type="NCBI Taxonomy" id="35525"/>
    <lineage>
        <taxon>Eukaryota</taxon>
        <taxon>Metazoa</taxon>
        <taxon>Ecdysozoa</taxon>
        <taxon>Arthropoda</taxon>
        <taxon>Crustacea</taxon>
        <taxon>Branchiopoda</taxon>
        <taxon>Diplostraca</taxon>
        <taxon>Cladocera</taxon>
        <taxon>Anomopoda</taxon>
        <taxon>Daphniidae</taxon>
        <taxon>Daphnia</taxon>
    </lineage>
</organism>